<reference evidence="1 2" key="1">
    <citation type="submission" date="2020-03" db="EMBL/GenBank/DDBJ databases">
        <title>Genomic Encyclopedia of Type Strains, Phase IV (KMG-IV): sequencing the most valuable type-strain genomes for metagenomic binning, comparative biology and taxonomic classification.</title>
        <authorList>
            <person name="Goeker M."/>
        </authorList>
    </citation>
    <scope>NUCLEOTIDE SEQUENCE [LARGE SCALE GENOMIC DNA]</scope>
    <source>
        <strain evidence="1 2">DSM 27651</strain>
    </source>
</reference>
<accession>A0ABX0XP52</accession>
<organism evidence="1 2">
    <name type="scientific">Sphingomonas jejuensis</name>
    <dbReference type="NCBI Taxonomy" id="904715"/>
    <lineage>
        <taxon>Bacteria</taxon>
        <taxon>Pseudomonadati</taxon>
        <taxon>Pseudomonadota</taxon>
        <taxon>Alphaproteobacteria</taxon>
        <taxon>Sphingomonadales</taxon>
        <taxon>Sphingomonadaceae</taxon>
        <taxon>Sphingomonas</taxon>
    </lineage>
</organism>
<keyword evidence="2" id="KW-1185">Reference proteome</keyword>
<proteinExistence type="predicted"/>
<name>A0ABX0XP52_9SPHN</name>
<protein>
    <recommendedName>
        <fullName evidence="3">Peptidase MA superfamily protein</fullName>
    </recommendedName>
</protein>
<sequence>MTRGREDPSRRRRIFDLLTGGRWGRRLLPALLLFAVVVLHGPAALAFPYRQDFGSTSVLSMEPLTPAIAPVLARADALLATSPINRPGIRRQIVLTDGGWRWRLLALHMHGTIAFRRPFSNVLVFNQSDIAADRVTSAAAAGRTRTLSGTIAHETVHLLVAQHIGEIRSIRLPAWKREGYADHVAGETSIDPADEARIRAANPTSPVLVYYDGRRRVERILRENGGDVDALLAP</sequence>
<comment type="caution">
    <text evidence="1">The sequence shown here is derived from an EMBL/GenBank/DDBJ whole genome shotgun (WGS) entry which is preliminary data.</text>
</comment>
<evidence type="ECO:0000313" key="2">
    <source>
        <dbReference type="Proteomes" id="UP000734218"/>
    </source>
</evidence>
<dbReference type="RefSeq" id="WP_167955602.1">
    <property type="nucleotide sequence ID" value="NZ_JAATJE010000002.1"/>
</dbReference>
<gene>
    <name evidence="1" type="ORF">GGR88_002579</name>
</gene>
<evidence type="ECO:0000313" key="1">
    <source>
        <dbReference type="EMBL" id="NJC35065.1"/>
    </source>
</evidence>
<evidence type="ECO:0008006" key="3">
    <source>
        <dbReference type="Google" id="ProtNLM"/>
    </source>
</evidence>
<dbReference type="Proteomes" id="UP000734218">
    <property type="component" value="Unassembled WGS sequence"/>
</dbReference>
<dbReference type="EMBL" id="JAATJE010000002">
    <property type="protein sequence ID" value="NJC35065.1"/>
    <property type="molecule type" value="Genomic_DNA"/>
</dbReference>